<feature type="non-terminal residue" evidence="3">
    <location>
        <position position="1"/>
    </location>
</feature>
<dbReference type="Proteomes" id="UP000654075">
    <property type="component" value="Unassembled WGS sequence"/>
</dbReference>
<dbReference type="OrthoDB" id="184675at2759"/>
<dbReference type="OMA" id="PTKGEPN"/>
<name>A0A813DW99_POLGL</name>
<evidence type="ECO:0000259" key="2">
    <source>
        <dbReference type="Pfam" id="PF00005"/>
    </source>
</evidence>
<dbReference type="SUPFAM" id="SSF52540">
    <property type="entry name" value="P-loop containing nucleoside triphosphate hydrolases"/>
    <property type="match status" value="1"/>
</dbReference>
<dbReference type="Pfam" id="PF00005">
    <property type="entry name" value="ABC_tran"/>
    <property type="match status" value="1"/>
</dbReference>
<feature type="domain" description="ABC transporter" evidence="2">
    <location>
        <begin position="26"/>
        <end position="95"/>
    </location>
</feature>
<evidence type="ECO:0000313" key="4">
    <source>
        <dbReference type="Proteomes" id="UP000654075"/>
    </source>
</evidence>
<keyword evidence="4" id="KW-1185">Reference proteome</keyword>
<dbReference type="AlphaFoldDB" id="A0A813DW99"/>
<dbReference type="GO" id="GO:0016887">
    <property type="term" value="F:ATP hydrolysis activity"/>
    <property type="evidence" value="ECO:0007669"/>
    <property type="project" value="InterPro"/>
</dbReference>
<protein>
    <recommendedName>
        <fullName evidence="2">ABC transporter domain-containing protein</fullName>
    </recommendedName>
</protein>
<dbReference type="PANTHER" id="PTHR19241">
    <property type="entry name" value="ATP-BINDING CASSETTE TRANSPORTER"/>
    <property type="match status" value="1"/>
</dbReference>
<accession>A0A813DW99</accession>
<reference evidence="3" key="1">
    <citation type="submission" date="2021-02" db="EMBL/GenBank/DDBJ databases">
        <authorList>
            <person name="Dougan E. K."/>
            <person name="Rhodes N."/>
            <person name="Thang M."/>
            <person name="Chan C."/>
        </authorList>
    </citation>
    <scope>NUCLEOTIDE SEQUENCE</scope>
</reference>
<evidence type="ECO:0000256" key="1">
    <source>
        <dbReference type="ARBA" id="ARBA00022448"/>
    </source>
</evidence>
<comment type="caution">
    <text evidence="3">The sequence shown here is derived from an EMBL/GenBank/DDBJ whole genome shotgun (WGS) entry which is preliminary data.</text>
</comment>
<dbReference type="InterPro" id="IPR027417">
    <property type="entry name" value="P-loop_NTPase"/>
</dbReference>
<proteinExistence type="predicted"/>
<sequence length="97" mass="9999">AKGIPVTFADLSYSVPVKKKAPLYILKNLNGVFQPGRLTALMGPSGSGKTTLMDVLAGRKSGAGSIEGEVLYGGAAAPFGALKHLCGYVEQFDTLIG</sequence>
<evidence type="ECO:0000313" key="3">
    <source>
        <dbReference type="EMBL" id="CAE8589718.1"/>
    </source>
</evidence>
<dbReference type="Gene3D" id="3.40.50.300">
    <property type="entry name" value="P-loop containing nucleotide triphosphate hydrolases"/>
    <property type="match status" value="1"/>
</dbReference>
<dbReference type="EMBL" id="CAJNNV010003849">
    <property type="protein sequence ID" value="CAE8589718.1"/>
    <property type="molecule type" value="Genomic_DNA"/>
</dbReference>
<gene>
    <name evidence="3" type="ORF">PGLA1383_LOCUS8464</name>
</gene>
<organism evidence="3 4">
    <name type="scientific">Polarella glacialis</name>
    <name type="common">Dinoflagellate</name>
    <dbReference type="NCBI Taxonomy" id="89957"/>
    <lineage>
        <taxon>Eukaryota</taxon>
        <taxon>Sar</taxon>
        <taxon>Alveolata</taxon>
        <taxon>Dinophyceae</taxon>
        <taxon>Suessiales</taxon>
        <taxon>Suessiaceae</taxon>
        <taxon>Polarella</taxon>
    </lineage>
</organism>
<keyword evidence="1" id="KW-0813">Transport</keyword>
<feature type="non-terminal residue" evidence="3">
    <location>
        <position position="97"/>
    </location>
</feature>
<dbReference type="InterPro" id="IPR003439">
    <property type="entry name" value="ABC_transporter-like_ATP-bd"/>
</dbReference>
<dbReference type="GO" id="GO:0005524">
    <property type="term" value="F:ATP binding"/>
    <property type="evidence" value="ECO:0007669"/>
    <property type="project" value="InterPro"/>
</dbReference>